<protein>
    <submittedName>
        <fullName evidence="1">Uncharacterized protein</fullName>
    </submittedName>
</protein>
<evidence type="ECO:0000313" key="2">
    <source>
        <dbReference type="Proteomes" id="UP000650833"/>
    </source>
</evidence>
<evidence type="ECO:0000313" key="1">
    <source>
        <dbReference type="EMBL" id="KAG2215438.1"/>
    </source>
</evidence>
<dbReference type="Proteomes" id="UP000650833">
    <property type="component" value="Unassembled WGS sequence"/>
</dbReference>
<reference evidence="1" key="1">
    <citation type="submission" date="2020-12" db="EMBL/GenBank/DDBJ databases">
        <title>Metabolic potential, ecology and presence of endohyphal bacteria is reflected in genomic diversity of Mucoromycotina.</title>
        <authorList>
            <person name="Muszewska A."/>
            <person name="Okrasinska A."/>
            <person name="Steczkiewicz K."/>
            <person name="Drgas O."/>
            <person name="Orlowska M."/>
            <person name="Perlinska-Lenart U."/>
            <person name="Aleksandrzak-Piekarczyk T."/>
            <person name="Szatraj K."/>
            <person name="Zielenkiewicz U."/>
            <person name="Pilsyk S."/>
            <person name="Malc E."/>
            <person name="Mieczkowski P."/>
            <person name="Kruszewska J.S."/>
            <person name="Biernat P."/>
            <person name="Pawlowska J."/>
        </authorList>
    </citation>
    <scope>NUCLEOTIDE SEQUENCE</scope>
    <source>
        <strain evidence="1">CBS 226.32</strain>
    </source>
</reference>
<dbReference type="AlphaFoldDB" id="A0A8H7VGC5"/>
<organism evidence="1 2">
    <name type="scientific">Mucor plumbeus</name>
    <dbReference type="NCBI Taxonomy" id="97098"/>
    <lineage>
        <taxon>Eukaryota</taxon>
        <taxon>Fungi</taxon>
        <taxon>Fungi incertae sedis</taxon>
        <taxon>Mucoromycota</taxon>
        <taxon>Mucoromycotina</taxon>
        <taxon>Mucoromycetes</taxon>
        <taxon>Mucorales</taxon>
        <taxon>Mucorineae</taxon>
        <taxon>Mucoraceae</taxon>
        <taxon>Mucor</taxon>
    </lineage>
</organism>
<name>A0A8H7VGC5_9FUNG</name>
<sequence>METEFFGSATDGFQLIDPIQQAVTNINESKVVKCWVDIEDYNLQGLNDNQVVEALVKIKREKEEEEEIAKKIDSVSDNTGLIDETSVIFSYLTITDHNQNDQNDQIDEIDEIDEIDQIDEIDEIDEMQRDLITKIADDIAALSLSTENEIDFDNLAVFNEKGEIIVEDFSLFEFFSKYLIVKKEFYEQRVTGLEKFIMPCSFENSNVLKE</sequence>
<proteinExistence type="predicted"/>
<accession>A0A8H7VGC5</accession>
<gene>
    <name evidence="1" type="ORF">INT46_001401</name>
</gene>
<keyword evidence="2" id="KW-1185">Reference proteome</keyword>
<dbReference type="EMBL" id="JAEPRC010000008">
    <property type="protein sequence ID" value="KAG2215438.1"/>
    <property type="molecule type" value="Genomic_DNA"/>
</dbReference>
<comment type="caution">
    <text evidence="1">The sequence shown here is derived from an EMBL/GenBank/DDBJ whole genome shotgun (WGS) entry which is preliminary data.</text>
</comment>